<evidence type="ECO:0000256" key="3">
    <source>
        <dbReference type="SAM" id="SignalP"/>
    </source>
</evidence>
<dbReference type="Pfam" id="PF01344">
    <property type="entry name" value="Kelch_1"/>
    <property type="match status" value="1"/>
</dbReference>
<keyword evidence="5" id="KW-1185">Reference proteome</keyword>
<evidence type="ECO:0008006" key="6">
    <source>
        <dbReference type="Google" id="ProtNLM"/>
    </source>
</evidence>
<protein>
    <recommendedName>
        <fullName evidence="6">Kelch repeat-containing protein</fullName>
    </recommendedName>
</protein>
<dbReference type="AlphaFoldDB" id="A0AAE8SY55"/>
<evidence type="ECO:0000256" key="2">
    <source>
        <dbReference type="ARBA" id="ARBA00022737"/>
    </source>
</evidence>
<dbReference type="InterPro" id="IPR015915">
    <property type="entry name" value="Kelch-typ_b-propeller"/>
</dbReference>
<feature type="chain" id="PRO_5042180663" description="Kelch repeat-containing protein" evidence="3">
    <location>
        <begin position="22"/>
        <end position="329"/>
    </location>
</feature>
<dbReference type="InterPro" id="IPR006652">
    <property type="entry name" value="Kelch_1"/>
</dbReference>
<organism evidence="4 5">
    <name type="scientific">Cephalotrichum gorgonifer</name>
    <dbReference type="NCBI Taxonomy" id="2041049"/>
    <lineage>
        <taxon>Eukaryota</taxon>
        <taxon>Fungi</taxon>
        <taxon>Dikarya</taxon>
        <taxon>Ascomycota</taxon>
        <taxon>Pezizomycotina</taxon>
        <taxon>Sordariomycetes</taxon>
        <taxon>Hypocreomycetidae</taxon>
        <taxon>Microascales</taxon>
        <taxon>Microascaceae</taxon>
        <taxon>Cephalotrichum</taxon>
    </lineage>
</organism>
<proteinExistence type="predicted"/>
<keyword evidence="1" id="KW-0880">Kelch repeat</keyword>
<comment type="caution">
    <text evidence="4">The sequence shown here is derived from an EMBL/GenBank/DDBJ whole genome shotgun (WGS) entry which is preliminary data.</text>
</comment>
<dbReference type="Gene3D" id="2.120.10.80">
    <property type="entry name" value="Kelch-type beta propeller"/>
    <property type="match status" value="2"/>
</dbReference>
<dbReference type="Pfam" id="PF24681">
    <property type="entry name" value="Kelch_KLHDC2_KLHL20_DRC7"/>
    <property type="match status" value="1"/>
</dbReference>
<evidence type="ECO:0000313" key="4">
    <source>
        <dbReference type="EMBL" id="SPO05536.1"/>
    </source>
</evidence>
<keyword evidence="3" id="KW-0732">Signal</keyword>
<dbReference type="SMART" id="SM00612">
    <property type="entry name" value="Kelch"/>
    <property type="match status" value="5"/>
</dbReference>
<reference evidence="4" key="1">
    <citation type="submission" date="2018-03" db="EMBL/GenBank/DDBJ databases">
        <authorList>
            <person name="Guldener U."/>
        </authorList>
    </citation>
    <scope>NUCLEOTIDE SEQUENCE</scope>
</reference>
<name>A0AAE8SY55_9PEZI</name>
<dbReference type="EMBL" id="ONZQ02000013">
    <property type="protein sequence ID" value="SPO05536.1"/>
    <property type="molecule type" value="Genomic_DNA"/>
</dbReference>
<dbReference type="InterPro" id="IPR011043">
    <property type="entry name" value="Gal_Oxase/kelch_b-propeller"/>
</dbReference>
<dbReference type="Proteomes" id="UP001187682">
    <property type="component" value="Unassembled WGS sequence"/>
</dbReference>
<dbReference type="SUPFAM" id="SSF50965">
    <property type="entry name" value="Galactose oxidase, central domain"/>
    <property type="match status" value="1"/>
</dbReference>
<feature type="signal peptide" evidence="3">
    <location>
        <begin position="1"/>
        <end position="21"/>
    </location>
</feature>
<accession>A0AAE8SY55</accession>
<gene>
    <name evidence="4" type="ORF">DNG_08223</name>
</gene>
<dbReference type="PANTHER" id="PTHR46093">
    <property type="entry name" value="ACYL-COA-BINDING DOMAIN-CONTAINING PROTEIN 5"/>
    <property type="match status" value="1"/>
</dbReference>
<keyword evidence="2" id="KW-0677">Repeat</keyword>
<dbReference type="PANTHER" id="PTHR46093:SF18">
    <property type="entry name" value="FIBRONECTIN TYPE-III DOMAIN-CONTAINING PROTEIN"/>
    <property type="match status" value="1"/>
</dbReference>
<evidence type="ECO:0000256" key="1">
    <source>
        <dbReference type="ARBA" id="ARBA00022441"/>
    </source>
</evidence>
<evidence type="ECO:0000313" key="5">
    <source>
        <dbReference type="Proteomes" id="UP001187682"/>
    </source>
</evidence>
<sequence>MVSLKAFLTTILAGALPGASSQSGSWSTLAPIPVGGTLQEHTTVALSDSLLAVLGGIVQSSETTDNVLLYNITADAWTQVASLPIPLNHINAVAVNGSIYVLGGLSAETNRPAVGDSFRYDPEADTWEGLEPMPEEVKRGAAVMGVYGDKVYLAGGIPSRSTSLDDVSVFDISAGEWLEVPEKARHIPEPRDHGGGAVIDGKFYVLGGRYSGAENVKSTVFILDLENLEGGWSTSEATMPTARGGLSAAPVGTKLYTFGGEGNPEEGTKGVFDDVEVYDAEADEWEVLEPMELPRHGASAAAVDGRIYIPGGGTQQGLGATDFFDVYEP</sequence>